<feature type="region of interest" description="Disordered" evidence="1">
    <location>
        <begin position="39"/>
        <end position="65"/>
    </location>
</feature>
<dbReference type="InterPro" id="IPR019632">
    <property type="entry name" value="DUF2497"/>
</dbReference>
<dbReference type="eggNOG" id="COG3827">
    <property type="taxonomic scope" value="Bacteria"/>
</dbReference>
<dbReference type="AlphaFoldDB" id="A0A1D8UU28"/>
<evidence type="ECO:0000313" key="2">
    <source>
        <dbReference type="EMBL" id="AOX16987.1"/>
    </source>
</evidence>
<gene>
    <name evidence="2" type="ORF">A0U89_07355</name>
</gene>
<dbReference type="Pfam" id="PF10691">
    <property type="entry name" value="DUF2497"/>
    <property type="match status" value="1"/>
</dbReference>
<dbReference type="KEGG" id="kba:A0U89_07355"/>
<evidence type="ECO:0000256" key="1">
    <source>
        <dbReference type="SAM" id="MobiDB-lite"/>
    </source>
</evidence>
<dbReference type="Proteomes" id="UP000179145">
    <property type="component" value="Chromosome"/>
</dbReference>
<keyword evidence="3" id="KW-1185">Reference proteome</keyword>
<accession>A0A1D8UU28</accession>
<reference evidence="2 3" key="1">
    <citation type="journal article" date="2016" name="Microb. Cell Fact.">
        <title>Dissection of exopolysaccharide biosynthesis in Kozakia baliensis.</title>
        <authorList>
            <person name="Brandt J.U."/>
            <person name="Jakob F."/>
            <person name="Behr J."/>
            <person name="Geissler A.J."/>
            <person name="Vogel R.F."/>
        </authorList>
    </citation>
    <scope>NUCLEOTIDE SEQUENCE [LARGE SCALE GENOMIC DNA]</scope>
    <source>
        <strain evidence="2 3">DSM 14400</strain>
    </source>
</reference>
<evidence type="ECO:0000313" key="3">
    <source>
        <dbReference type="Proteomes" id="UP000179145"/>
    </source>
</evidence>
<sequence length="145" mass="16137">MMADVLHSIRRILKEDEMETNTMTDSAKPDLLVLDSSMRVPTVSASQEDKPSTAKQALSDESLLGTSAKAAMDRSLESLNTALEQQAAPRHTLTATTRISNGTSSSIEDIVREEVREMVRSWLDTNLPSMVENMVRAEITRMTRR</sequence>
<evidence type="ECO:0008006" key="4">
    <source>
        <dbReference type="Google" id="ProtNLM"/>
    </source>
</evidence>
<organism evidence="2 3">
    <name type="scientific">Kozakia baliensis</name>
    <dbReference type="NCBI Taxonomy" id="153496"/>
    <lineage>
        <taxon>Bacteria</taxon>
        <taxon>Pseudomonadati</taxon>
        <taxon>Pseudomonadota</taxon>
        <taxon>Alphaproteobacteria</taxon>
        <taxon>Acetobacterales</taxon>
        <taxon>Acetobacteraceae</taxon>
        <taxon>Kozakia</taxon>
    </lineage>
</organism>
<proteinExistence type="predicted"/>
<dbReference type="STRING" id="153496.A0U89_07355"/>
<protein>
    <recommendedName>
        <fullName evidence="4">DUF2497 domain-containing protein</fullName>
    </recommendedName>
</protein>
<name>A0A1D8UU28_9PROT</name>
<dbReference type="EMBL" id="CP014674">
    <property type="protein sequence ID" value="AOX16987.1"/>
    <property type="molecule type" value="Genomic_DNA"/>
</dbReference>